<dbReference type="GO" id="GO:0046872">
    <property type="term" value="F:metal ion binding"/>
    <property type="evidence" value="ECO:0007669"/>
    <property type="project" value="InterPro"/>
</dbReference>
<proteinExistence type="inferred from homology"/>
<name>A0A221WUE2_VIBAN</name>
<dbReference type="FunFam" id="3.40.50.1970:FF:000003">
    <property type="entry name" value="Alcohol dehydrogenase, iron-containing"/>
    <property type="match status" value="1"/>
</dbReference>
<dbReference type="Pfam" id="PF25137">
    <property type="entry name" value="ADH_Fe_C"/>
    <property type="match status" value="1"/>
</dbReference>
<dbReference type="Gene3D" id="1.20.1090.10">
    <property type="entry name" value="Dehydroquinate synthase-like - alpha domain"/>
    <property type="match status" value="1"/>
</dbReference>
<evidence type="ECO:0000256" key="2">
    <source>
        <dbReference type="ARBA" id="ARBA00007358"/>
    </source>
</evidence>
<dbReference type="Proteomes" id="UP000786185">
    <property type="component" value="Unassembled WGS sequence"/>
</dbReference>
<sequence length="400" mass="44056">MEIKYQQWQHKLYMKVLKLAAAILPISKPTLFIGKESLKQLCYSVSLMGIERVLVVTDQGIEKLGYVKKLTFEFERVGVSCVVFNHVLPDPTYDQVEAGLHQYRLEKCQGVVAIGGGSSIDCAKVIAACATNRKSIKRLVGLLKVWKTPAPLFVIPTTAGTGSEVTVIAVVSDPQTQQKTPITDPKLVPLIAALDPMLMMALPTHITAQTGLDALTHAVEAFISRNATPETDRYAIAAVKLIHDNLEKAAFFGQNLTARQNMALASYYAGLAFTKASLGYTHAIAHAVGAKYHFPHGLANAVVLPHVLEYSKEAAKDKLAKLADVLKITDPHLTDSMKADAFIGYVKELNHTLHIPKQLQGVMPEHIPELAKQAFREAFWNYPAPKYMQQTDCEAIFRKL</sequence>
<evidence type="ECO:0000313" key="7">
    <source>
        <dbReference type="Proteomes" id="UP000786185"/>
    </source>
</evidence>
<protein>
    <submittedName>
        <fullName evidence="6">Iron-containing alcohol dehydrogenase</fullName>
    </submittedName>
</protein>
<dbReference type="GO" id="GO:0004022">
    <property type="term" value="F:alcohol dehydrogenase (NAD+) activity"/>
    <property type="evidence" value="ECO:0007669"/>
    <property type="project" value="TreeGrafter"/>
</dbReference>
<dbReference type="FunFam" id="1.20.1090.10:FF:000001">
    <property type="entry name" value="Aldehyde-alcohol dehydrogenase"/>
    <property type="match status" value="1"/>
</dbReference>
<dbReference type="EMBL" id="SCLC01000001">
    <property type="protein sequence ID" value="MBF4433010.1"/>
    <property type="molecule type" value="Genomic_DNA"/>
</dbReference>
<dbReference type="CDD" id="cd08189">
    <property type="entry name" value="Fe-ADH-like"/>
    <property type="match status" value="1"/>
</dbReference>
<evidence type="ECO:0000259" key="5">
    <source>
        <dbReference type="Pfam" id="PF25137"/>
    </source>
</evidence>
<dbReference type="AlphaFoldDB" id="A0A221WUE2"/>
<keyword evidence="3" id="KW-0560">Oxidoreductase</keyword>
<comment type="caution">
    <text evidence="6">The sequence shown here is derived from an EMBL/GenBank/DDBJ whole genome shotgun (WGS) entry which is preliminary data.</text>
</comment>
<evidence type="ECO:0000259" key="4">
    <source>
        <dbReference type="Pfam" id="PF00465"/>
    </source>
</evidence>
<comment type="similarity">
    <text evidence="2">Belongs to the iron-containing alcohol dehydrogenase family.</text>
</comment>
<comment type="cofactor">
    <cofactor evidence="1">
        <name>Fe cation</name>
        <dbReference type="ChEBI" id="CHEBI:24875"/>
    </cofactor>
</comment>
<dbReference type="PANTHER" id="PTHR11496:SF102">
    <property type="entry name" value="ALCOHOL DEHYDROGENASE 4"/>
    <property type="match status" value="1"/>
</dbReference>
<dbReference type="Pfam" id="PF00465">
    <property type="entry name" value="Fe-ADH"/>
    <property type="match status" value="1"/>
</dbReference>
<dbReference type="Gene3D" id="3.40.50.1970">
    <property type="match status" value="1"/>
</dbReference>
<dbReference type="SUPFAM" id="SSF56796">
    <property type="entry name" value="Dehydroquinate synthase-like"/>
    <property type="match status" value="1"/>
</dbReference>
<dbReference type="PANTHER" id="PTHR11496">
    <property type="entry name" value="ALCOHOL DEHYDROGENASE"/>
    <property type="match status" value="1"/>
</dbReference>
<dbReference type="InterPro" id="IPR001670">
    <property type="entry name" value="ADH_Fe/GldA"/>
</dbReference>
<evidence type="ECO:0000256" key="3">
    <source>
        <dbReference type="ARBA" id="ARBA00023002"/>
    </source>
</evidence>
<evidence type="ECO:0000256" key="1">
    <source>
        <dbReference type="ARBA" id="ARBA00001962"/>
    </source>
</evidence>
<evidence type="ECO:0000313" key="6">
    <source>
        <dbReference type="EMBL" id="MBF4433010.1"/>
    </source>
</evidence>
<gene>
    <name evidence="6" type="ORF">ERJ77_00565</name>
</gene>
<dbReference type="RefSeq" id="WP_017042476.1">
    <property type="nucleotide sequence ID" value="NZ_CP022103.1"/>
</dbReference>
<feature type="domain" description="Alcohol dehydrogenase iron-type/glycerol dehydrogenase GldA" evidence="4">
    <location>
        <begin position="30"/>
        <end position="196"/>
    </location>
</feature>
<reference evidence="6" key="1">
    <citation type="journal article" date="2021" name="PeerJ">
        <title>Analysis of 44 Vibrio anguillarum genomes reveals high genetic diversity.</title>
        <authorList>
            <person name="Hansen M.J."/>
            <person name="Dalsgaard I."/>
        </authorList>
    </citation>
    <scope>NUCLEOTIDE SEQUENCE</scope>
    <source>
        <strain evidence="6">850617-1/1</strain>
    </source>
</reference>
<dbReference type="InterPro" id="IPR039697">
    <property type="entry name" value="Alcohol_dehydrogenase_Fe"/>
</dbReference>
<accession>A0A221WUE2</accession>
<organism evidence="6 7">
    <name type="scientific">Vibrio anguillarum</name>
    <name type="common">Listonella anguillarum</name>
    <dbReference type="NCBI Taxonomy" id="55601"/>
    <lineage>
        <taxon>Bacteria</taxon>
        <taxon>Pseudomonadati</taxon>
        <taxon>Pseudomonadota</taxon>
        <taxon>Gammaproteobacteria</taxon>
        <taxon>Vibrionales</taxon>
        <taxon>Vibrionaceae</taxon>
        <taxon>Vibrio</taxon>
    </lineage>
</organism>
<dbReference type="InterPro" id="IPR056798">
    <property type="entry name" value="ADH_Fe_C"/>
</dbReference>
<feature type="domain" description="Fe-containing alcohol dehydrogenase-like C-terminal" evidence="5">
    <location>
        <begin position="207"/>
        <end position="399"/>
    </location>
</feature>